<dbReference type="EMBL" id="NSGR01000008">
    <property type="protein sequence ID" value="PCH12409.1"/>
    <property type="molecule type" value="Genomic_DNA"/>
</dbReference>
<organism evidence="1 2">
    <name type="scientific">Streptococcus parauberis</name>
    <dbReference type="NCBI Taxonomy" id="1348"/>
    <lineage>
        <taxon>Bacteria</taxon>
        <taxon>Bacillati</taxon>
        <taxon>Bacillota</taxon>
        <taxon>Bacilli</taxon>
        <taxon>Lactobacillales</taxon>
        <taxon>Streptococcaceae</taxon>
        <taxon>Streptococcus</taxon>
    </lineage>
</organism>
<proteinExistence type="predicted"/>
<evidence type="ECO:0000313" key="2">
    <source>
        <dbReference type="Proteomes" id="UP000217465"/>
    </source>
</evidence>
<dbReference type="Proteomes" id="UP000217465">
    <property type="component" value="Unassembled WGS sequence"/>
</dbReference>
<comment type="caution">
    <text evidence="1">The sequence shown here is derived from an EMBL/GenBank/DDBJ whole genome shotgun (WGS) entry which is preliminary data.</text>
</comment>
<dbReference type="InterPro" id="IPR037079">
    <property type="entry name" value="AF2212/PG0164-like_sf"/>
</dbReference>
<dbReference type="InterPro" id="IPR015018">
    <property type="entry name" value="DUF1905"/>
</dbReference>
<dbReference type="GeneID" id="61420288"/>
<dbReference type="Pfam" id="PF08922">
    <property type="entry name" value="DUF1905"/>
    <property type="match status" value="1"/>
</dbReference>
<dbReference type="AlphaFoldDB" id="A0A0E2UA96"/>
<sequence>MKTYTYQSTIYAVPGKGGAYTIFPYNIREEFNKGRVKVHVTFDGYDYDGSIVNMGIKDEFDQVVYIIGIRKDIQKAINKTIGDTVEITLRERD</sequence>
<gene>
    <name evidence="1" type="ORF">A9Y57_01124</name>
</gene>
<dbReference type="RefSeq" id="WP_003103827.1">
    <property type="nucleotide sequence ID" value="NZ_BAWT01000002.1"/>
</dbReference>
<reference evidence="1 2" key="1">
    <citation type="submission" date="2016-06" db="EMBL/GenBank/DDBJ databases">
        <authorList>
            <person name="Haines A.N."/>
            <person name="Council K.R."/>
        </authorList>
    </citation>
    <scope>NUCLEOTIDE SEQUENCE [LARGE SCALE GENOMIC DNA]</scope>
    <source>
        <strain evidence="1 2">SP158-29</strain>
    </source>
</reference>
<dbReference type="SUPFAM" id="SSF141694">
    <property type="entry name" value="AF2212/PG0164-like"/>
    <property type="match status" value="1"/>
</dbReference>
<dbReference type="OMA" id="PCHILGL"/>
<evidence type="ECO:0000313" key="1">
    <source>
        <dbReference type="EMBL" id="PCH12409.1"/>
    </source>
</evidence>
<name>A0A0E2UA96_9STRE</name>
<accession>A0A0E2UA96</accession>
<dbReference type="Gene3D" id="2.40.30.100">
    <property type="entry name" value="AF2212/PG0164-like"/>
    <property type="match status" value="1"/>
</dbReference>
<dbReference type="STRING" id="936154.STP_0777"/>
<protein>
    <submittedName>
        <fullName evidence="1">Uncharacterized protein</fullName>
    </submittedName>
</protein>